<dbReference type="GO" id="GO:0071051">
    <property type="term" value="P:poly(A)-dependent snoRNA 3'-end processing"/>
    <property type="evidence" value="ECO:0007669"/>
    <property type="project" value="TreeGrafter"/>
</dbReference>
<keyword evidence="11" id="KW-1185">Reference proteome</keyword>
<evidence type="ECO:0000259" key="9">
    <source>
        <dbReference type="Pfam" id="PF01138"/>
    </source>
</evidence>
<dbReference type="Gene3D" id="3.30.230.70">
    <property type="entry name" value="GHMP Kinase, N-terminal domain"/>
    <property type="match status" value="1"/>
</dbReference>
<name>A0A0D2EWZ4_9EURO</name>
<keyword evidence="6" id="KW-0271">Exosome</keyword>
<feature type="domain" description="Exoribonuclease phosphorolytic" evidence="9">
    <location>
        <begin position="38"/>
        <end position="192"/>
    </location>
</feature>
<keyword evidence="4" id="KW-0963">Cytoplasm</keyword>
<evidence type="ECO:0000313" key="11">
    <source>
        <dbReference type="Proteomes" id="UP000054342"/>
    </source>
</evidence>
<dbReference type="PANTHER" id="PTHR11953">
    <property type="entry name" value="EXOSOME COMPLEX COMPONENT"/>
    <property type="match status" value="1"/>
</dbReference>
<reference evidence="10 11" key="1">
    <citation type="submission" date="2015-01" db="EMBL/GenBank/DDBJ databases">
        <title>The Genome Sequence of Exophiala xenobiotica CBS118157.</title>
        <authorList>
            <consortium name="The Broad Institute Genomics Platform"/>
            <person name="Cuomo C."/>
            <person name="de Hoog S."/>
            <person name="Gorbushina A."/>
            <person name="Stielow B."/>
            <person name="Teixiera M."/>
            <person name="Abouelleil A."/>
            <person name="Chapman S.B."/>
            <person name="Priest M."/>
            <person name="Young S.K."/>
            <person name="Wortman J."/>
            <person name="Nusbaum C."/>
            <person name="Birren B."/>
        </authorList>
    </citation>
    <scope>NUCLEOTIDE SEQUENCE [LARGE SCALE GENOMIC DNA]</scope>
    <source>
        <strain evidence="10 11">CBS 118157</strain>
    </source>
</reference>
<evidence type="ECO:0000256" key="1">
    <source>
        <dbReference type="ARBA" id="ARBA00004123"/>
    </source>
</evidence>
<dbReference type="GO" id="GO:0016075">
    <property type="term" value="P:rRNA catabolic process"/>
    <property type="evidence" value="ECO:0007669"/>
    <property type="project" value="TreeGrafter"/>
</dbReference>
<evidence type="ECO:0000256" key="3">
    <source>
        <dbReference type="ARBA" id="ARBA00006678"/>
    </source>
</evidence>
<evidence type="ECO:0000256" key="7">
    <source>
        <dbReference type="ARBA" id="ARBA00022884"/>
    </source>
</evidence>
<sequence length="309" mass="33005">MSDRRRINGPPGTTIAPVFVSSKQTAKAEKRRLRIHNELRRIFLQTGVVPSASGSAYLELESRPTKPAIVSLSSTIKLSCTVLGPKPLPRTTSFSPNLQLTASVKFAPFATRNRQGYIRDSTEKDLGLHLENALKGVIIPYRWPKSAIDIAVTVLECEDDHETGNRIAGLGLFNMLAGCINVAVAALADARVDCLDLLAAGVGAVVPGADARPVRVLDPAAIEHAKVLSSCLVAYLPSRDEIVELWCNDSASISSKYAPGFEDLVDSAVAAARGAQTVLKDVLMESVMYGQPATKKLNQQGAKDVAMSG</sequence>
<accession>A0A0D2EWZ4</accession>
<dbReference type="PANTHER" id="PTHR11953:SF2">
    <property type="entry name" value="EXOSOME COMPLEX COMPONENT MTR3"/>
    <property type="match status" value="1"/>
</dbReference>
<evidence type="ECO:0000256" key="4">
    <source>
        <dbReference type="ARBA" id="ARBA00022490"/>
    </source>
</evidence>
<evidence type="ECO:0000256" key="8">
    <source>
        <dbReference type="ARBA" id="ARBA00023242"/>
    </source>
</evidence>
<dbReference type="Pfam" id="PF01138">
    <property type="entry name" value="RNase_PH"/>
    <property type="match status" value="1"/>
</dbReference>
<dbReference type="InterPro" id="IPR050080">
    <property type="entry name" value="RNase_PH"/>
</dbReference>
<dbReference type="SUPFAM" id="SSF55666">
    <property type="entry name" value="Ribonuclease PH domain 2-like"/>
    <property type="match status" value="1"/>
</dbReference>
<dbReference type="OrthoDB" id="2504340at2759"/>
<dbReference type="Proteomes" id="UP000054342">
    <property type="component" value="Unassembled WGS sequence"/>
</dbReference>
<evidence type="ECO:0000256" key="6">
    <source>
        <dbReference type="ARBA" id="ARBA00022835"/>
    </source>
</evidence>
<keyword evidence="8" id="KW-0539">Nucleus</keyword>
<dbReference type="GeneID" id="25322401"/>
<dbReference type="GO" id="GO:0071028">
    <property type="term" value="P:nuclear mRNA surveillance"/>
    <property type="evidence" value="ECO:0007669"/>
    <property type="project" value="TreeGrafter"/>
</dbReference>
<keyword evidence="5" id="KW-0698">rRNA processing</keyword>
<dbReference type="GO" id="GO:0003723">
    <property type="term" value="F:RNA binding"/>
    <property type="evidence" value="ECO:0007669"/>
    <property type="project" value="UniProtKB-KW"/>
</dbReference>
<dbReference type="HOGENOM" id="CLU_063514_1_2_1"/>
<organism evidence="10 11">
    <name type="scientific">Exophiala xenobiotica</name>
    <dbReference type="NCBI Taxonomy" id="348802"/>
    <lineage>
        <taxon>Eukaryota</taxon>
        <taxon>Fungi</taxon>
        <taxon>Dikarya</taxon>
        <taxon>Ascomycota</taxon>
        <taxon>Pezizomycotina</taxon>
        <taxon>Eurotiomycetes</taxon>
        <taxon>Chaetothyriomycetidae</taxon>
        <taxon>Chaetothyriales</taxon>
        <taxon>Herpotrichiellaceae</taxon>
        <taxon>Exophiala</taxon>
    </lineage>
</organism>
<dbReference type="InterPro" id="IPR020568">
    <property type="entry name" value="Ribosomal_Su5_D2-typ_SF"/>
</dbReference>
<dbReference type="InterPro" id="IPR001247">
    <property type="entry name" value="ExoRNase_PH_dom1"/>
</dbReference>
<dbReference type="GO" id="GO:0034475">
    <property type="term" value="P:U4 snRNA 3'-end processing"/>
    <property type="evidence" value="ECO:0007669"/>
    <property type="project" value="TreeGrafter"/>
</dbReference>
<comment type="subcellular location">
    <subcellularLocation>
        <location evidence="2">Cytoplasm</location>
    </subcellularLocation>
    <subcellularLocation>
        <location evidence="1">Nucleus</location>
    </subcellularLocation>
</comment>
<evidence type="ECO:0000256" key="5">
    <source>
        <dbReference type="ARBA" id="ARBA00022552"/>
    </source>
</evidence>
<proteinExistence type="inferred from homology"/>
<dbReference type="GO" id="GO:0006364">
    <property type="term" value="P:rRNA processing"/>
    <property type="evidence" value="ECO:0007669"/>
    <property type="project" value="UniProtKB-KW"/>
</dbReference>
<dbReference type="GO" id="GO:0000177">
    <property type="term" value="C:cytoplasmic exosome (RNase complex)"/>
    <property type="evidence" value="ECO:0007669"/>
    <property type="project" value="TreeGrafter"/>
</dbReference>
<evidence type="ECO:0000256" key="2">
    <source>
        <dbReference type="ARBA" id="ARBA00004496"/>
    </source>
</evidence>
<evidence type="ECO:0000313" key="10">
    <source>
        <dbReference type="EMBL" id="KIW60263.1"/>
    </source>
</evidence>
<dbReference type="EMBL" id="KN847317">
    <property type="protein sequence ID" value="KIW60263.1"/>
    <property type="molecule type" value="Genomic_DNA"/>
</dbReference>
<dbReference type="STRING" id="348802.A0A0D2EWZ4"/>
<dbReference type="AlphaFoldDB" id="A0A0D2EWZ4"/>
<gene>
    <name evidence="10" type="ORF">PV05_00493</name>
</gene>
<dbReference type="InterPro" id="IPR036345">
    <property type="entry name" value="ExoRNase_PH_dom2_sf"/>
</dbReference>
<comment type="similarity">
    <text evidence="3">Belongs to the RNase PH family.</text>
</comment>
<dbReference type="RefSeq" id="XP_013320847.1">
    <property type="nucleotide sequence ID" value="XM_013465393.1"/>
</dbReference>
<dbReference type="GO" id="GO:0005730">
    <property type="term" value="C:nucleolus"/>
    <property type="evidence" value="ECO:0007669"/>
    <property type="project" value="TreeGrafter"/>
</dbReference>
<dbReference type="SUPFAM" id="SSF54211">
    <property type="entry name" value="Ribosomal protein S5 domain 2-like"/>
    <property type="match status" value="1"/>
</dbReference>
<dbReference type="GO" id="GO:0000176">
    <property type="term" value="C:nuclear exosome (RNase complex)"/>
    <property type="evidence" value="ECO:0007669"/>
    <property type="project" value="TreeGrafter"/>
</dbReference>
<keyword evidence="7" id="KW-0694">RNA-binding</keyword>
<protein>
    <recommendedName>
        <fullName evidence="9">Exoribonuclease phosphorolytic domain-containing protein</fullName>
    </recommendedName>
</protein>
<dbReference type="InterPro" id="IPR027408">
    <property type="entry name" value="PNPase/RNase_PH_dom_sf"/>
</dbReference>